<dbReference type="PANTHER" id="PTHR44942">
    <property type="entry name" value="METHYLTRANSF_11 DOMAIN-CONTAINING PROTEIN"/>
    <property type="match status" value="1"/>
</dbReference>
<keyword evidence="1" id="KW-0489">Methyltransferase</keyword>
<comment type="caution">
    <text evidence="4">The sequence shown here is derived from an EMBL/GenBank/DDBJ whole genome shotgun (WGS) entry which is preliminary data.</text>
</comment>
<dbReference type="GO" id="GO:0032259">
    <property type="term" value="P:methylation"/>
    <property type="evidence" value="ECO:0007669"/>
    <property type="project" value="UniProtKB-KW"/>
</dbReference>
<dbReference type="AlphaFoldDB" id="A0A918HPY4"/>
<dbReference type="Pfam" id="PF13649">
    <property type="entry name" value="Methyltransf_25"/>
    <property type="match status" value="1"/>
</dbReference>
<dbReference type="InterPro" id="IPR051052">
    <property type="entry name" value="Diverse_substrate_MTase"/>
</dbReference>
<gene>
    <name evidence="4" type="ORF">GCM10010226_72290</name>
</gene>
<reference evidence="4" key="2">
    <citation type="submission" date="2020-09" db="EMBL/GenBank/DDBJ databases">
        <authorList>
            <person name="Sun Q."/>
            <person name="Ohkuma M."/>
        </authorList>
    </citation>
    <scope>NUCLEOTIDE SEQUENCE</scope>
    <source>
        <strain evidence="4">JCM 4125</strain>
    </source>
</reference>
<protein>
    <recommendedName>
        <fullName evidence="3">Methyltransferase domain-containing protein</fullName>
    </recommendedName>
</protein>
<evidence type="ECO:0000256" key="1">
    <source>
        <dbReference type="ARBA" id="ARBA00022603"/>
    </source>
</evidence>
<name>A0A918HPY4_9ACTN</name>
<dbReference type="InterPro" id="IPR041698">
    <property type="entry name" value="Methyltransf_25"/>
</dbReference>
<dbReference type="SUPFAM" id="SSF53335">
    <property type="entry name" value="S-adenosyl-L-methionine-dependent methyltransferases"/>
    <property type="match status" value="1"/>
</dbReference>
<keyword evidence="2" id="KW-0808">Transferase</keyword>
<dbReference type="Proteomes" id="UP000646776">
    <property type="component" value="Unassembled WGS sequence"/>
</dbReference>
<dbReference type="InterPro" id="IPR029063">
    <property type="entry name" value="SAM-dependent_MTases_sf"/>
</dbReference>
<organism evidence="4 5">
    <name type="scientific">Streptomyces phaeofaciens</name>
    <dbReference type="NCBI Taxonomy" id="68254"/>
    <lineage>
        <taxon>Bacteria</taxon>
        <taxon>Bacillati</taxon>
        <taxon>Actinomycetota</taxon>
        <taxon>Actinomycetes</taxon>
        <taxon>Kitasatosporales</taxon>
        <taxon>Streptomycetaceae</taxon>
        <taxon>Streptomyces</taxon>
    </lineage>
</organism>
<reference evidence="4" key="1">
    <citation type="journal article" date="2014" name="Int. J. Syst. Evol. Microbiol.">
        <title>Complete genome sequence of Corynebacterium casei LMG S-19264T (=DSM 44701T), isolated from a smear-ripened cheese.</title>
        <authorList>
            <consortium name="US DOE Joint Genome Institute (JGI-PGF)"/>
            <person name="Walter F."/>
            <person name="Albersmeier A."/>
            <person name="Kalinowski J."/>
            <person name="Ruckert C."/>
        </authorList>
    </citation>
    <scope>NUCLEOTIDE SEQUENCE</scope>
    <source>
        <strain evidence="4">JCM 4125</strain>
    </source>
</reference>
<accession>A0A918HPY4</accession>
<evidence type="ECO:0000313" key="4">
    <source>
        <dbReference type="EMBL" id="GGT83196.1"/>
    </source>
</evidence>
<dbReference type="PANTHER" id="PTHR44942:SF4">
    <property type="entry name" value="METHYLTRANSFERASE TYPE 11 DOMAIN-CONTAINING PROTEIN"/>
    <property type="match status" value="1"/>
</dbReference>
<feature type="domain" description="Methyltransferase" evidence="3">
    <location>
        <begin position="51"/>
        <end position="140"/>
    </location>
</feature>
<evidence type="ECO:0000313" key="5">
    <source>
        <dbReference type="Proteomes" id="UP000646776"/>
    </source>
</evidence>
<keyword evidence="5" id="KW-1185">Reference proteome</keyword>
<evidence type="ECO:0000259" key="3">
    <source>
        <dbReference type="Pfam" id="PF13649"/>
    </source>
</evidence>
<evidence type="ECO:0000256" key="2">
    <source>
        <dbReference type="ARBA" id="ARBA00022679"/>
    </source>
</evidence>
<proteinExistence type="predicted"/>
<dbReference type="CDD" id="cd02440">
    <property type="entry name" value="AdoMet_MTases"/>
    <property type="match status" value="1"/>
</dbReference>
<sequence length="274" mass="30223">MRMSAQEQADMARSQVFGEVAELYDATRPGYADALVADVLAYAALGERAAVEVGAGTGKATVPFAAAGTTLLCIEPDPRMAEVLRRNTADCPGVSVHARSFEEWEPGGRRFGLLFAATSWHWVDPERRWDLAHDVLAPGGAVALFWNPQGVRDAELHAALAEVDGRHGITGTPHGAMASSYGDTPGNWAGLPGWPEEECRRDGRFTDLRAVRYRQVRHYDTDRYLGYLASLSRCRVLPSDRREHLLAETARVLETHGGEIHMEHFSDLFLARVR</sequence>
<dbReference type="EMBL" id="BMSA01000028">
    <property type="protein sequence ID" value="GGT83196.1"/>
    <property type="molecule type" value="Genomic_DNA"/>
</dbReference>
<dbReference type="Gene3D" id="3.40.50.150">
    <property type="entry name" value="Vaccinia Virus protein VP39"/>
    <property type="match status" value="1"/>
</dbReference>
<dbReference type="GO" id="GO:0008168">
    <property type="term" value="F:methyltransferase activity"/>
    <property type="evidence" value="ECO:0007669"/>
    <property type="project" value="UniProtKB-KW"/>
</dbReference>